<dbReference type="WBParaSite" id="HPLM_0000593101-mRNA-1">
    <property type="protein sequence ID" value="HPLM_0000593101-mRNA-1"/>
    <property type="gene ID" value="HPLM_0000593101"/>
</dbReference>
<evidence type="ECO:0000313" key="1">
    <source>
        <dbReference type="WBParaSite" id="HPLM_0000593101-mRNA-1"/>
    </source>
</evidence>
<accession>A0A0N4W752</accession>
<dbReference type="AlphaFoldDB" id="A0A0N4W752"/>
<protein>
    <submittedName>
        <fullName evidence="1">Secreted protein</fullName>
    </submittedName>
</protein>
<proteinExistence type="predicted"/>
<sequence>MRTDCCLCLVLLPFGLLLHHKIVLLLNLKVSSFKVISQRYKQNCSVWDIRGIKSITNVSCLQDRYNDFVIV</sequence>
<name>A0A0N4W752_HAEPC</name>
<reference evidence="1" key="1">
    <citation type="submission" date="2017-02" db="UniProtKB">
        <authorList>
            <consortium name="WormBaseParasite"/>
        </authorList>
    </citation>
    <scope>IDENTIFICATION</scope>
</reference>
<organism evidence="1">
    <name type="scientific">Haemonchus placei</name>
    <name type="common">Barber's pole worm</name>
    <dbReference type="NCBI Taxonomy" id="6290"/>
    <lineage>
        <taxon>Eukaryota</taxon>
        <taxon>Metazoa</taxon>
        <taxon>Ecdysozoa</taxon>
        <taxon>Nematoda</taxon>
        <taxon>Chromadorea</taxon>
        <taxon>Rhabditida</taxon>
        <taxon>Rhabditina</taxon>
        <taxon>Rhabditomorpha</taxon>
        <taxon>Strongyloidea</taxon>
        <taxon>Trichostrongylidae</taxon>
        <taxon>Haemonchus</taxon>
    </lineage>
</organism>